<proteinExistence type="predicted"/>
<dbReference type="EnsemblMetazoa" id="GAUT035763-RA">
    <property type="protein sequence ID" value="GAUT035763-PA"/>
    <property type="gene ID" value="GAUT035763"/>
</dbReference>
<organism evidence="4 5">
    <name type="scientific">Glossina austeni</name>
    <name type="common">Savannah tsetse fly</name>
    <dbReference type="NCBI Taxonomy" id="7395"/>
    <lineage>
        <taxon>Eukaryota</taxon>
        <taxon>Metazoa</taxon>
        <taxon>Ecdysozoa</taxon>
        <taxon>Arthropoda</taxon>
        <taxon>Hexapoda</taxon>
        <taxon>Insecta</taxon>
        <taxon>Pterygota</taxon>
        <taxon>Neoptera</taxon>
        <taxon>Endopterygota</taxon>
        <taxon>Diptera</taxon>
        <taxon>Brachycera</taxon>
        <taxon>Muscomorpha</taxon>
        <taxon>Hippoboscoidea</taxon>
        <taxon>Glossinidae</taxon>
        <taxon>Glossina</taxon>
    </lineage>
</organism>
<dbReference type="GO" id="GO:0003341">
    <property type="term" value="P:cilium movement"/>
    <property type="evidence" value="ECO:0007669"/>
    <property type="project" value="TreeGrafter"/>
</dbReference>
<evidence type="ECO:0008006" key="6">
    <source>
        <dbReference type="Google" id="ProtNLM"/>
    </source>
</evidence>
<dbReference type="GO" id="GO:0070062">
    <property type="term" value="C:extracellular exosome"/>
    <property type="evidence" value="ECO:0007669"/>
    <property type="project" value="TreeGrafter"/>
</dbReference>
<dbReference type="InterPro" id="IPR052628">
    <property type="entry name" value="CFAP70"/>
</dbReference>
<dbReference type="Proteomes" id="UP000078200">
    <property type="component" value="Unassembled WGS sequence"/>
</dbReference>
<keyword evidence="1" id="KW-0677">Repeat</keyword>
<dbReference type="VEuPathDB" id="VectorBase:GAUT000971"/>
<evidence type="ECO:0000256" key="3">
    <source>
        <dbReference type="SAM" id="MobiDB-lite"/>
    </source>
</evidence>
<feature type="region of interest" description="Disordered" evidence="3">
    <location>
        <begin position="379"/>
        <end position="412"/>
    </location>
</feature>
<name>A0A1A9VFP7_GLOAU</name>
<dbReference type="GO" id="GO:0031514">
    <property type="term" value="C:motile cilium"/>
    <property type="evidence" value="ECO:0007669"/>
    <property type="project" value="TreeGrafter"/>
</dbReference>
<evidence type="ECO:0000313" key="4">
    <source>
        <dbReference type="EnsemblMetazoa" id="GAUT000971-PA"/>
    </source>
</evidence>
<dbReference type="VEuPathDB" id="VectorBase:GAUT035763"/>
<protein>
    <recommendedName>
        <fullName evidence="6">Tetratricopeptide repeat protein 18</fullName>
    </recommendedName>
</protein>
<keyword evidence="2" id="KW-0802">TPR repeat</keyword>
<accession>A0A1A9VFP7</accession>
<dbReference type="STRING" id="7395.A0A1A9VFP7"/>
<dbReference type="InterPro" id="IPR011990">
    <property type="entry name" value="TPR-like_helical_dom_sf"/>
</dbReference>
<feature type="compositionally biased region" description="Basic residues" evidence="3">
    <location>
        <begin position="399"/>
        <end position="409"/>
    </location>
</feature>
<sequence length="965" mass="111192">MSKQRKTVGDKIISLLGSEKPTRVFLYLQPKEIKYPREDNVLVNVVIEHPLRPITRLSDKRKPGNVINVNTFDEEKPTFSIILEQDGFADIEACADSPLNLTLYEQPIRDDVSQISSESRSSQKLQGKPKAQGYLDLFPYFTKKRIMHNAYVFLYPLDSSDDKITCTMLWDIYSLMPLLKRVNLSNILFITFTSIYNIDGTFLNDYQKLSASLSLRINSSNGKERNDKIFICKYTGFKKETIIEQTKFYKWENMKDPGRNNGNSLAICSKTNFDIHKIFGNVFCSEYFDFNFWSIDVNNDYALVCNSLHRFALTEQMHISLEQYLANGPSEIIVDVFDESEPDNILLQGVIDLSIFMYPNVTACSFAVDLKRPSFLRRSSMPSSPISPGRKQASPVSPGRRRSSASPKRKQSEKNLVKPIFALIKICAQVSITNPPINGFALFDINSKKVNMTRDIYNGCGSVKTGDPKIPLKELQCAESYRQFDDNILQLKKLITEGKLTAEDGKQRFYETRDMCNRILPLIACDFNVRYPTNANTEFTDLMTTVFRELMNRSYQLINLKCENLLLNSPITSSSLKDQFSTSSMLGFYMFIYNLELEEYNSARDYIQIALQEQDQEGRAFINICKIYLDYIRNKKNPEIENQCENDLLIALRNLCEIEQPKLAVGWMLLYCLYKKHNYQPGISYSRWRYENLITEGSFLEIQYLPRSLWEIFNDFKPFVKTVKAKNLWKGINLLLKLGLYDFAQRVYYEIIDDLTAAERYILNANFKLITKELENFPIVNKLPVDKVPNSAELDAFVNLANGNIEYVRNPYDSSWIQYYASILSIEDLEDTFHFQLGVLRYASKMLAEKEFEMAIRALDYASDSHGHGLVKSVMKAKALYYLGRLKEAELCLAGGTNYNVFLPNVWAGLALINLRLGENYKALECWKYARSDPRFLIDEEILAELSKVDSDDIHLYVDIPPASN</sequence>
<keyword evidence="5" id="KW-1185">Reference proteome</keyword>
<feature type="compositionally biased region" description="Low complexity" evidence="3">
    <location>
        <begin position="379"/>
        <end position="388"/>
    </location>
</feature>
<dbReference type="AlphaFoldDB" id="A0A1A9VFP7"/>
<dbReference type="PANTHER" id="PTHR44314">
    <property type="entry name" value="CILIA- AND FLAGELLA-ASSOCIATED PROTEIN 70"/>
    <property type="match status" value="1"/>
</dbReference>
<evidence type="ECO:0000256" key="2">
    <source>
        <dbReference type="ARBA" id="ARBA00022803"/>
    </source>
</evidence>
<evidence type="ECO:0000256" key="1">
    <source>
        <dbReference type="ARBA" id="ARBA00022737"/>
    </source>
</evidence>
<evidence type="ECO:0000313" key="5">
    <source>
        <dbReference type="Proteomes" id="UP000078200"/>
    </source>
</evidence>
<dbReference type="GO" id="GO:0060271">
    <property type="term" value="P:cilium assembly"/>
    <property type="evidence" value="ECO:0007669"/>
    <property type="project" value="TreeGrafter"/>
</dbReference>
<reference evidence="5" key="1">
    <citation type="submission" date="2014-05" db="EMBL/GenBank/DDBJ databases">
        <authorList>
            <person name="Aksoy S."/>
            <person name="Warren W."/>
            <person name="Wilson R.K."/>
        </authorList>
    </citation>
    <scope>NUCLEOTIDE SEQUENCE [LARGE SCALE GENOMIC DNA]</scope>
    <source>
        <strain evidence="5">TTRI</strain>
    </source>
</reference>
<dbReference type="EnsemblMetazoa" id="GAUT000971-RA">
    <property type="protein sequence ID" value="GAUT000971-PA"/>
    <property type="gene ID" value="GAUT000971"/>
</dbReference>
<dbReference type="SUPFAM" id="SSF48452">
    <property type="entry name" value="TPR-like"/>
    <property type="match status" value="1"/>
</dbReference>
<reference evidence="4" key="2">
    <citation type="submission" date="2020-05" db="UniProtKB">
        <authorList>
            <consortium name="EnsemblMetazoa"/>
        </authorList>
    </citation>
    <scope>IDENTIFICATION</scope>
    <source>
        <strain evidence="4">TTRI</strain>
    </source>
</reference>
<dbReference type="PANTHER" id="PTHR44314:SF1">
    <property type="entry name" value="CILIA- AND FLAGELLA-ASSOCIATED PROTEIN 70"/>
    <property type="match status" value="1"/>
</dbReference>